<keyword evidence="6" id="KW-1185">Reference proteome</keyword>
<feature type="compositionally biased region" description="Pro residues" evidence="4">
    <location>
        <begin position="230"/>
        <end position="254"/>
    </location>
</feature>
<feature type="compositionally biased region" description="Polar residues" evidence="4">
    <location>
        <begin position="267"/>
        <end position="281"/>
    </location>
</feature>
<sequence>MSIYVYGIAEAGSSSLPEQADGIGDPPRPVRILREGDLAAIVSDAPEDLRPKRRDLLAHQHVLAQAGSSGLVLPMRFGSLAQDDAAVTAVLAERAAHYLQRLRDLAGTAEYNVKASHHEEAALHLVLAQNEAIHALVKETRQAGGGSQQEKLELGEMVATAMQAQERRDAALLQHELQPAAEAVSVGQQSTGWLANLSFLVDSDHIDSFLAAVDQVRGDHPHLNIQVNGPLPPYSFVEPPPQPPTSATPPTPPVRRPRRHGEKVDASSPQSARIRNPMRQS</sequence>
<proteinExistence type="inferred from homology"/>
<dbReference type="PANTHER" id="PTHR36852:SF1">
    <property type="entry name" value="PROTEIN GVPL 2"/>
    <property type="match status" value="1"/>
</dbReference>
<name>A0ABP6YWM1_9ACTN</name>
<dbReference type="InterPro" id="IPR009430">
    <property type="entry name" value="GvpL/GvpF"/>
</dbReference>
<keyword evidence="1" id="KW-0304">Gas vesicle</keyword>
<comment type="caution">
    <text evidence="5">The sequence shown here is derived from an EMBL/GenBank/DDBJ whole genome shotgun (WGS) entry which is preliminary data.</text>
</comment>
<reference evidence="6" key="1">
    <citation type="journal article" date="2019" name="Int. J. Syst. Evol. Microbiol.">
        <title>The Global Catalogue of Microorganisms (GCM) 10K type strain sequencing project: providing services to taxonomists for standard genome sequencing and annotation.</title>
        <authorList>
            <consortium name="The Broad Institute Genomics Platform"/>
            <consortium name="The Broad Institute Genome Sequencing Center for Infectious Disease"/>
            <person name="Wu L."/>
            <person name="Ma J."/>
        </authorList>
    </citation>
    <scope>NUCLEOTIDE SEQUENCE [LARGE SCALE GENOMIC DNA]</scope>
    <source>
        <strain evidence="6">JCM 17656</strain>
    </source>
</reference>
<evidence type="ECO:0000256" key="2">
    <source>
        <dbReference type="ARBA" id="ARBA00035108"/>
    </source>
</evidence>
<dbReference type="RefSeq" id="WP_346186163.1">
    <property type="nucleotide sequence ID" value="NZ_BAABCE010000025.1"/>
</dbReference>
<comment type="subcellular location">
    <subcellularLocation>
        <location evidence="2">Gas vesicle</location>
    </subcellularLocation>
</comment>
<organism evidence="5 6">
    <name type="scientific">Streptomyces osmaniensis</name>
    <dbReference type="NCBI Taxonomy" id="593134"/>
    <lineage>
        <taxon>Bacteria</taxon>
        <taxon>Bacillati</taxon>
        <taxon>Actinomycetota</taxon>
        <taxon>Actinomycetes</taxon>
        <taxon>Kitasatosporales</taxon>
        <taxon>Streptomycetaceae</taxon>
        <taxon>Streptomyces</taxon>
    </lineage>
</organism>
<dbReference type="PANTHER" id="PTHR36852">
    <property type="entry name" value="PROTEIN GVPL 2"/>
    <property type="match status" value="1"/>
</dbReference>
<comment type="similarity">
    <text evidence="3">Belongs to the gas vesicle GvpF/GvpL family.</text>
</comment>
<evidence type="ECO:0000313" key="5">
    <source>
        <dbReference type="EMBL" id="GAA3589173.1"/>
    </source>
</evidence>
<evidence type="ECO:0000313" key="6">
    <source>
        <dbReference type="Proteomes" id="UP001500707"/>
    </source>
</evidence>
<evidence type="ECO:0000256" key="4">
    <source>
        <dbReference type="SAM" id="MobiDB-lite"/>
    </source>
</evidence>
<protein>
    <submittedName>
        <fullName evidence="5">GvpL/GvpF family gas vesicle protein</fullName>
    </submittedName>
</protein>
<dbReference type="Pfam" id="PF06386">
    <property type="entry name" value="GvpL_GvpF"/>
    <property type="match status" value="1"/>
</dbReference>
<feature type="region of interest" description="Disordered" evidence="4">
    <location>
        <begin position="228"/>
        <end position="281"/>
    </location>
</feature>
<accession>A0ABP6YWM1</accession>
<dbReference type="EMBL" id="BAABCE010000025">
    <property type="protein sequence ID" value="GAA3589173.1"/>
    <property type="molecule type" value="Genomic_DNA"/>
</dbReference>
<evidence type="ECO:0000256" key="3">
    <source>
        <dbReference type="ARBA" id="ARBA00035643"/>
    </source>
</evidence>
<gene>
    <name evidence="5" type="ORF">GCM10022295_83500</name>
</gene>
<dbReference type="Proteomes" id="UP001500707">
    <property type="component" value="Unassembled WGS sequence"/>
</dbReference>
<evidence type="ECO:0000256" key="1">
    <source>
        <dbReference type="ARBA" id="ARBA00022987"/>
    </source>
</evidence>